<feature type="domain" description="ParE-like toxin" evidence="1">
    <location>
        <begin position="20"/>
        <end position="84"/>
    </location>
</feature>
<dbReference type="InterPro" id="IPR056925">
    <property type="entry name" value="ParE-like"/>
</dbReference>
<proteinExistence type="predicted"/>
<evidence type="ECO:0000259" key="1">
    <source>
        <dbReference type="Pfam" id="PF24732"/>
    </source>
</evidence>
<sequence length="89" mass="10694">MKHMTLPRFWRHYQELPKEVQNLADKNFQLLKADPYHSSLHFKKVGKQNQLWSVRVSRQYRALGREKPEGIVWFWIGSHGEYDKLLKGS</sequence>
<accession>A0A3B0VMD5</accession>
<dbReference type="EMBL" id="UOEU01000784">
    <property type="protein sequence ID" value="VAW40232.1"/>
    <property type="molecule type" value="Genomic_DNA"/>
</dbReference>
<protein>
    <recommendedName>
        <fullName evidence="1">ParE-like toxin domain-containing protein</fullName>
    </recommendedName>
</protein>
<evidence type="ECO:0000313" key="2">
    <source>
        <dbReference type="EMBL" id="VAW40232.1"/>
    </source>
</evidence>
<organism evidence="2">
    <name type="scientific">hydrothermal vent metagenome</name>
    <dbReference type="NCBI Taxonomy" id="652676"/>
    <lineage>
        <taxon>unclassified sequences</taxon>
        <taxon>metagenomes</taxon>
        <taxon>ecological metagenomes</taxon>
    </lineage>
</organism>
<dbReference type="AlphaFoldDB" id="A0A3B0VMD5"/>
<dbReference type="SUPFAM" id="SSF143011">
    <property type="entry name" value="RelE-like"/>
    <property type="match status" value="1"/>
</dbReference>
<dbReference type="InterPro" id="IPR035093">
    <property type="entry name" value="RelE/ParE_toxin_dom_sf"/>
</dbReference>
<gene>
    <name evidence="2" type="ORF">MNBD_CHLOROFLEXI01-1590</name>
</gene>
<reference evidence="2" key="1">
    <citation type="submission" date="2018-06" db="EMBL/GenBank/DDBJ databases">
        <authorList>
            <person name="Zhirakovskaya E."/>
        </authorList>
    </citation>
    <scope>NUCLEOTIDE SEQUENCE</scope>
</reference>
<name>A0A3B0VMD5_9ZZZZ</name>
<dbReference type="Pfam" id="PF24732">
    <property type="entry name" value="ParE_like"/>
    <property type="match status" value="1"/>
</dbReference>